<reference evidence="1 2" key="1">
    <citation type="submission" date="2017-04" db="EMBL/GenBank/DDBJ databases">
        <title>Kefir bacterial isolates.</title>
        <authorList>
            <person name="Kim Y."/>
            <person name="Blasche S."/>
            <person name="Patil K.R."/>
        </authorList>
    </citation>
    <scope>NUCLEOTIDE SEQUENCE [LARGE SCALE GENOMIC DNA]</scope>
    <source>
        <strain evidence="1 2">KR</strain>
    </source>
</reference>
<evidence type="ECO:0000313" key="1">
    <source>
        <dbReference type="EMBL" id="PAK78010.1"/>
    </source>
</evidence>
<dbReference type="EMBL" id="NCXK01000009">
    <property type="protein sequence ID" value="PAK78010.1"/>
    <property type="molecule type" value="Genomic_DNA"/>
</dbReference>
<evidence type="ECO:0000313" key="2">
    <source>
        <dbReference type="Proteomes" id="UP000216151"/>
    </source>
</evidence>
<comment type="caution">
    <text evidence="1">The sequence shown here is derived from an EMBL/GenBank/DDBJ whole genome shotgun (WGS) entry which is preliminary data.</text>
</comment>
<dbReference type="Proteomes" id="UP000216151">
    <property type="component" value="Unassembled WGS sequence"/>
</dbReference>
<gene>
    <name evidence="1" type="ORF">B8X00_08485</name>
</gene>
<dbReference type="AlphaFoldDB" id="A0A269XXR7"/>
<protein>
    <submittedName>
        <fullName evidence="1">Uncharacterized protein</fullName>
    </submittedName>
</protein>
<proteinExistence type="predicted"/>
<accession>A0A269XXR7</accession>
<name>A0A269XXR7_9PROT</name>
<organism evidence="1 2">
    <name type="scientific">Acetobacter fabarum</name>
    <dbReference type="NCBI Taxonomy" id="483199"/>
    <lineage>
        <taxon>Bacteria</taxon>
        <taxon>Pseudomonadati</taxon>
        <taxon>Pseudomonadota</taxon>
        <taxon>Alphaproteobacteria</taxon>
        <taxon>Acetobacterales</taxon>
        <taxon>Acetobacteraceae</taxon>
        <taxon>Acetobacter</taxon>
    </lineage>
</organism>
<keyword evidence="2" id="KW-1185">Reference proteome</keyword>
<sequence length="75" mass="8387">MAPHPPPWWNRAIQPERRILAPVPPLAHNMQGLVRVRVRPPDMDLSKRSMARQASTFMRFDAASSCIAGKTLLAA</sequence>